<feature type="region of interest" description="Disordered" evidence="1">
    <location>
        <begin position="1"/>
        <end position="42"/>
    </location>
</feature>
<evidence type="ECO:0000256" key="1">
    <source>
        <dbReference type="SAM" id="MobiDB-lite"/>
    </source>
</evidence>
<evidence type="ECO:0000313" key="3">
    <source>
        <dbReference type="Proteomes" id="UP000245910"/>
    </source>
</evidence>
<feature type="compositionally biased region" description="Polar residues" evidence="1">
    <location>
        <begin position="32"/>
        <end position="42"/>
    </location>
</feature>
<organism evidence="2 3">
    <name type="scientific">Fusarium venenatum</name>
    <dbReference type="NCBI Taxonomy" id="56646"/>
    <lineage>
        <taxon>Eukaryota</taxon>
        <taxon>Fungi</taxon>
        <taxon>Dikarya</taxon>
        <taxon>Ascomycota</taxon>
        <taxon>Pezizomycotina</taxon>
        <taxon>Sordariomycetes</taxon>
        <taxon>Hypocreomycetidae</taxon>
        <taxon>Hypocreales</taxon>
        <taxon>Nectriaceae</taxon>
        <taxon>Fusarium</taxon>
    </lineage>
</organism>
<feature type="region of interest" description="Disordered" evidence="1">
    <location>
        <begin position="58"/>
        <end position="144"/>
    </location>
</feature>
<feature type="compositionally biased region" description="Basic and acidic residues" evidence="1">
    <location>
        <begin position="72"/>
        <end position="81"/>
    </location>
</feature>
<name>A0A2L2TCD5_9HYPO</name>
<keyword evidence="3" id="KW-1185">Reference proteome</keyword>
<feature type="compositionally biased region" description="Basic residues" evidence="1">
    <location>
        <begin position="114"/>
        <end position="126"/>
    </location>
</feature>
<protein>
    <submittedName>
        <fullName evidence="2">Uncharacterized protein</fullName>
    </submittedName>
</protein>
<dbReference type="EMBL" id="LN649232">
    <property type="protein sequence ID" value="CEI39182.1"/>
    <property type="molecule type" value="Genomic_DNA"/>
</dbReference>
<dbReference type="Proteomes" id="UP000245910">
    <property type="component" value="Chromosome IIII"/>
</dbReference>
<feature type="compositionally biased region" description="Basic and acidic residues" evidence="1">
    <location>
        <begin position="11"/>
        <end position="31"/>
    </location>
</feature>
<sequence length="179" mass="19805">MACGFIPEGAGVKDKHSDPWDQHDQGRRSQRSETFSSSWVEQQRSRGAFWVPAMLRSGQVPRTTLGPGPELGIERSTKLEGDFGGIQNCGSRVWPGRRHDGSTGRRGALPPLRHPQRPRRTPKTKPSRSLVVGKGGQGLNTGMMSADEPSAWVWSHRSRGRVLRQPVLVLDPTLKEVAR</sequence>
<accession>A0A2L2TCD5</accession>
<reference evidence="3" key="1">
    <citation type="submission" date="2014-10" db="EMBL/GenBank/DDBJ databases">
        <authorList>
            <person name="King R."/>
        </authorList>
    </citation>
    <scope>NUCLEOTIDE SEQUENCE [LARGE SCALE GENOMIC DNA]</scope>
    <source>
        <strain evidence="3">A3/5</strain>
    </source>
</reference>
<proteinExistence type="predicted"/>
<dbReference type="AlphaFoldDB" id="A0A2L2TCD5"/>
<evidence type="ECO:0000313" key="2">
    <source>
        <dbReference type="EMBL" id="CEI39182.1"/>
    </source>
</evidence>